<reference evidence="4" key="1">
    <citation type="submission" date="2022-08" db="EMBL/GenBank/DDBJ databases">
        <title>Complete genome of Mycoplasma iguanae type strain 2327.</title>
        <authorList>
            <person name="Spergser J."/>
        </authorList>
    </citation>
    <scope>NUCLEOTIDE SEQUENCE</scope>
    <source>
        <strain evidence="4">2327</strain>
    </source>
</reference>
<dbReference type="InterPro" id="IPR011060">
    <property type="entry name" value="RibuloseP-bd_barrel"/>
</dbReference>
<dbReference type="PANTHER" id="PTHR35039:SF3">
    <property type="entry name" value="3-KETO-L-GULONATE-6-PHOSPHATE DECARBOXYLASE SGBH-RELATED"/>
    <property type="match status" value="1"/>
</dbReference>
<dbReference type="PANTHER" id="PTHR35039">
    <property type="entry name" value="3-KETO-L-GULONATE-6-PHOSPHATE DECARBOXYLASE SGBH-RELATED"/>
    <property type="match status" value="1"/>
</dbReference>
<organism evidence="4 5">
    <name type="scientific">Mycoplasma iguanae</name>
    <dbReference type="NCBI Taxonomy" id="292461"/>
    <lineage>
        <taxon>Bacteria</taxon>
        <taxon>Bacillati</taxon>
        <taxon>Mycoplasmatota</taxon>
        <taxon>Mollicutes</taxon>
        <taxon>Mycoplasmataceae</taxon>
        <taxon>Mycoplasma</taxon>
    </lineage>
</organism>
<dbReference type="InterPro" id="IPR001754">
    <property type="entry name" value="OMPdeCOase_dom"/>
</dbReference>
<dbReference type="RefSeq" id="WP_258211057.1">
    <property type="nucleotide sequence ID" value="NZ_CP102734.1"/>
</dbReference>
<evidence type="ECO:0000259" key="3">
    <source>
        <dbReference type="SMART" id="SM00934"/>
    </source>
</evidence>
<evidence type="ECO:0000313" key="5">
    <source>
        <dbReference type="Proteomes" id="UP001059252"/>
    </source>
</evidence>
<sequence>MSRKPMLQLALDTLTIEEAISNVQKVRDYIDIIEVGTILISSVGKSAISILKATFPEKIIIADGKVADAGSIFGKMFFGQGANYVTAICAAEPQTMSELLKVGQEIDVKNEVQVELTSNFTWEQAQQWRDHHITQAVWHRARDAQAAGVKWGQKDLDSIRKLVDLGFLVTVTGGVELEDIKYFKDLPIYIFIAGRSIRDAKDPAAAAKAFKDEFNKYW</sequence>
<evidence type="ECO:0000256" key="2">
    <source>
        <dbReference type="ARBA" id="ARBA00023277"/>
    </source>
</evidence>
<dbReference type="InterPro" id="IPR041710">
    <property type="entry name" value="HPS/KGPDC"/>
</dbReference>
<proteinExistence type="predicted"/>
<dbReference type="EMBL" id="CP102734">
    <property type="protein sequence ID" value="UVD81883.1"/>
    <property type="molecule type" value="Genomic_DNA"/>
</dbReference>
<dbReference type="Proteomes" id="UP001059252">
    <property type="component" value="Chromosome"/>
</dbReference>
<keyword evidence="2" id="KW-0119">Carbohydrate metabolism</keyword>
<dbReference type="Gene3D" id="3.20.20.70">
    <property type="entry name" value="Aldolase class I"/>
    <property type="match status" value="1"/>
</dbReference>
<gene>
    <name evidence="4" type="ORF">NV226_01075</name>
</gene>
<accession>A0ABY5R8W6</accession>
<evidence type="ECO:0000256" key="1">
    <source>
        <dbReference type="ARBA" id="ARBA00023239"/>
    </source>
</evidence>
<dbReference type="SMART" id="SM00934">
    <property type="entry name" value="OMPdecase"/>
    <property type="match status" value="1"/>
</dbReference>
<name>A0ABY5R8W6_9MOLU</name>
<keyword evidence="5" id="KW-1185">Reference proteome</keyword>
<dbReference type="InterPro" id="IPR013785">
    <property type="entry name" value="Aldolase_TIM"/>
</dbReference>
<dbReference type="NCBIfam" id="NF009832">
    <property type="entry name" value="PRK13306.1"/>
    <property type="match status" value="1"/>
</dbReference>
<evidence type="ECO:0000313" key="4">
    <source>
        <dbReference type="EMBL" id="UVD81883.1"/>
    </source>
</evidence>
<feature type="domain" description="Orotidine 5'-phosphate decarboxylase" evidence="3">
    <location>
        <begin position="6"/>
        <end position="210"/>
    </location>
</feature>
<dbReference type="Pfam" id="PF00215">
    <property type="entry name" value="OMPdecase"/>
    <property type="match status" value="1"/>
</dbReference>
<keyword evidence="1" id="KW-0456">Lyase</keyword>
<dbReference type="SUPFAM" id="SSF51366">
    <property type="entry name" value="Ribulose-phoshate binding barrel"/>
    <property type="match status" value="1"/>
</dbReference>
<protein>
    <submittedName>
        <fullName evidence="4">3-keto-L-gulonate-6-phosphate decarboxylase UlaD</fullName>
    </submittedName>
</protein>
<dbReference type="CDD" id="cd04726">
    <property type="entry name" value="KGPDC_HPS"/>
    <property type="match status" value="1"/>
</dbReference>